<dbReference type="InterPro" id="IPR029065">
    <property type="entry name" value="Enolase_C-like"/>
</dbReference>
<dbReference type="InterPro" id="IPR018110">
    <property type="entry name" value="Mandel_Rmase/mucon_lact_enz_CS"/>
</dbReference>
<comment type="cofactor">
    <cofactor evidence="1">
        <name>Mg(2+)</name>
        <dbReference type="ChEBI" id="CHEBI:18420"/>
    </cofactor>
</comment>
<dbReference type="Proteomes" id="UP000078224">
    <property type="component" value="Unassembled WGS sequence"/>
</dbReference>
<dbReference type="InterPro" id="IPR013342">
    <property type="entry name" value="Mandelate_racemase_C"/>
</dbReference>
<comment type="caution">
    <text evidence="5">The sequence shown here is derived from an EMBL/GenBank/DDBJ whole genome shotgun (WGS) entry which is preliminary data.</text>
</comment>
<dbReference type="InterPro" id="IPR046945">
    <property type="entry name" value="RHMD-like"/>
</dbReference>
<dbReference type="SMART" id="SM00922">
    <property type="entry name" value="MR_MLE"/>
    <property type="match status" value="1"/>
</dbReference>
<proteinExistence type="predicted"/>
<dbReference type="PROSITE" id="PS00908">
    <property type="entry name" value="MR_MLE_1"/>
    <property type="match status" value="1"/>
</dbReference>
<accession>A0A1B7JMK4</accession>
<protein>
    <submittedName>
        <fullName evidence="5">Mandelate racemase/muconate lactonizing enzyme family protein</fullName>
    </submittedName>
</protein>
<evidence type="ECO:0000259" key="4">
    <source>
        <dbReference type="SMART" id="SM00922"/>
    </source>
</evidence>
<dbReference type="PATRIC" id="fig|1354272.4.peg.3175"/>
<dbReference type="SFLD" id="SFLDG00179">
    <property type="entry name" value="mandelate_racemase"/>
    <property type="match status" value="1"/>
</dbReference>
<evidence type="ECO:0000256" key="1">
    <source>
        <dbReference type="ARBA" id="ARBA00001946"/>
    </source>
</evidence>
<dbReference type="PANTHER" id="PTHR13794:SF58">
    <property type="entry name" value="MITOCHONDRIAL ENOLASE SUPERFAMILY MEMBER 1"/>
    <property type="match status" value="1"/>
</dbReference>
<dbReference type="OrthoDB" id="103536at2"/>
<dbReference type="SFLD" id="SFLDS00001">
    <property type="entry name" value="Enolase"/>
    <property type="match status" value="1"/>
</dbReference>
<keyword evidence="3" id="KW-0460">Magnesium</keyword>
<organism evidence="5 6">
    <name type="scientific">Providencia heimbachae ATCC 35613</name>
    <dbReference type="NCBI Taxonomy" id="1354272"/>
    <lineage>
        <taxon>Bacteria</taxon>
        <taxon>Pseudomonadati</taxon>
        <taxon>Pseudomonadota</taxon>
        <taxon>Gammaproteobacteria</taxon>
        <taxon>Enterobacterales</taxon>
        <taxon>Morganellaceae</taxon>
        <taxon>Providencia</taxon>
    </lineage>
</organism>
<evidence type="ECO:0000313" key="6">
    <source>
        <dbReference type="Proteomes" id="UP000078224"/>
    </source>
</evidence>
<feature type="domain" description="Mandelate racemase/muconate lactonizing enzyme C-terminal" evidence="4">
    <location>
        <begin position="145"/>
        <end position="245"/>
    </location>
</feature>
<name>A0A1B7JMK4_9GAMM</name>
<dbReference type="GO" id="GO:0000287">
    <property type="term" value="F:magnesium ion binding"/>
    <property type="evidence" value="ECO:0007669"/>
    <property type="project" value="TreeGrafter"/>
</dbReference>
<dbReference type="EMBL" id="LXEW01000042">
    <property type="protein sequence ID" value="OAT49137.1"/>
    <property type="molecule type" value="Genomic_DNA"/>
</dbReference>
<dbReference type="GO" id="GO:0009063">
    <property type="term" value="P:amino acid catabolic process"/>
    <property type="evidence" value="ECO:0007669"/>
    <property type="project" value="InterPro"/>
</dbReference>
<keyword evidence="2" id="KW-0479">Metal-binding</keyword>
<dbReference type="SUPFAM" id="SSF54826">
    <property type="entry name" value="Enolase N-terminal domain-like"/>
    <property type="match status" value="1"/>
</dbReference>
<dbReference type="Pfam" id="PF13378">
    <property type="entry name" value="MR_MLE_C"/>
    <property type="match status" value="1"/>
</dbReference>
<dbReference type="Gene3D" id="3.20.20.120">
    <property type="entry name" value="Enolase-like C-terminal domain"/>
    <property type="match status" value="1"/>
</dbReference>
<keyword evidence="6" id="KW-1185">Reference proteome</keyword>
<dbReference type="AlphaFoldDB" id="A0A1B7JMK4"/>
<dbReference type="Gene3D" id="3.30.390.10">
    <property type="entry name" value="Enolase-like, N-terminal domain"/>
    <property type="match status" value="1"/>
</dbReference>
<evidence type="ECO:0000256" key="3">
    <source>
        <dbReference type="ARBA" id="ARBA00022842"/>
    </source>
</evidence>
<dbReference type="PANTHER" id="PTHR13794">
    <property type="entry name" value="ENOLASE SUPERFAMILY, MANDELATE RACEMASE"/>
    <property type="match status" value="1"/>
</dbReference>
<evidence type="ECO:0000313" key="5">
    <source>
        <dbReference type="EMBL" id="OAT49137.1"/>
    </source>
</evidence>
<gene>
    <name evidence="5" type="ORF">M998_3113</name>
</gene>
<dbReference type="RefSeq" id="WP_068909694.1">
    <property type="nucleotide sequence ID" value="NZ_LXEW01000042.1"/>
</dbReference>
<dbReference type="GO" id="GO:0016836">
    <property type="term" value="F:hydro-lyase activity"/>
    <property type="evidence" value="ECO:0007669"/>
    <property type="project" value="TreeGrafter"/>
</dbReference>
<dbReference type="GO" id="GO:0016052">
    <property type="term" value="P:carbohydrate catabolic process"/>
    <property type="evidence" value="ECO:0007669"/>
    <property type="project" value="TreeGrafter"/>
</dbReference>
<dbReference type="InterPro" id="IPR036849">
    <property type="entry name" value="Enolase-like_C_sf"/>
</dbReference>
<dbReference type="CDD" id="cd03316">
    <property type="entry name" value="MR_like"/>
    <property type="match status" value="1"/>
</dbReference>
<evidence type="ECO:0000256" key="2">
    <source>
        <dbReference type="ARBA" id="ARBA00022723"/>
    </source>
</evidence>
<dbReference type="InterPro" id="IPR013341">
    <property type="entry name" value="Mandelate_racemase_N_dom"/>
</dbReference>
<dbReference type="Pfam" id="PF02746">
    <property type="entry name" value="MR_MLE_N"/>
    <property type="match status" value="1"/>
</dbReference>
<dbReference type="InterPro" id="IPR029017">
    <property type="entry name" value="Enolase-like_N"/>
</dbReference>
<dbReference type="SUPFAM" id="SSF51604">
    <property type="entry name" value="Enolase C-terminal domain-like"/>
    <property type="match status" value="1"/>
</dbReference>
<reference evidence="5 6" key="1">
    <citation type="submission" date="2016-04" db="EMBL/GenBank/DDBJ databases">
        <title>ATOL: Assembling a taxonomically balanced genome-scale reconstruction of the evolutionary history of the Enterobacteriaceae.</title>
        <authorList>
            <person name="Plunkett G.III."/>
            <person name="Neeno-Eckwall E.C."/>
            <person name="Glasner J.D."/>
            <person name="Perna N.T."/>
        </authorList>
    </citation>
    <scope>NUCLEOTIDE SEQUENCE [LARGE SCALE GENOMIC DNA]</scope>
    <source>
        <strain evidence="5 6">ATCC 35613</strain>
    </source>
</reference>
<sequence>MKIIDVDVIWLRVPELFDECEWGEDAVIIKITTDIGIVGYGETDSSPLVVKSIIETPSSHSTCRGLKEILIGKNPLEISKLWDKMFTESEYMGRRGAGIHAISAIDIALWDIAGQYYQVPVHMLLGGKYRDKINAYGTFIPSDNVDDSCKKALSLVEQGFKSIKLGGNGFGIDASKDYDTLKCIREAVGQHIDIAIDLVGLWHNFSYAQSRYKMLEEFNINWIEEPVPSDRLKCYRRLSDSLPVKITGGEALTSYAEFKQFIEDANPAIVQPDITRCGGITEIKKINFLAEENGINLVPHGFSTGILLHATIHFLASTRFGNLIEYSQSDSPIYNELVKNKVPVINGQVEVPDIPGLGLILNEDFIKEYRVTNPN</sequence>